<evidence type="ECO:0000313" key="1">
    <source>
        <dbReference type="Proteomes" id="UP000808372"/>
    </source>
</evidence>
<organism evidence="1 2">
    <name type="scientific">Salvelinus namaycush</name>
    <name type="common">Lake trout</name>
    <name type="synonym">Salmo namaycush</name>
    <dbReference type="NCBI Taxonomy" id="8040"/>
    <lineage>
        <taxon>Eukaryota</taxon>
        <taxon>Metazoa</taxon>
        <taxon>Chordata</taxon>
        <taxon>Craniata</taxon>
        <taxon>Vertebrata</taxon>
        <taxon>Euteleostomi</taxon>
        <taxon>Actinopterygii</taxon>
        <taxon>Neopterygii</taxon>
        <taxon>Teleostei</taxon>
        <taxon>Protacanthopterygii</taxon>
        <taxon>Salmoniformes</taxon>
        <taxon>Salmonidae</taxon>
        <taxon>Salmoninae</taxon>
        <taxon>Salvelinus</taxon>
    </lineage>
</organism>
<name>A0A8U0UDZ8_SALNM</name>
<dbReference type="GeneID" id="120047778"/>
<dbReference type="RefSeq" id="XP_038849258.1">
    <property type="nucleotide sequence ID" value="XM_038993330.1"/>
</dbReference>
<accession>A0A8U0UDZ8</accession>
<protein>
    <submittedName>
        <fullName evidence="2">Epithelial splicing regulatory protein 1-like</fullName>
    </submittedName>
</protein>
<reference evidence="2" key="1">
    <citation type="submission" date="2025-08" db="UniProtKB">
        <authorList>
            <consortium name="RefSeq"/>
        </authorList>
    </citation>
    <scope>IDENTIFICATION</scope>
    <source>
        <tissue evidence="2">White muscle</tissue>
    </source>
</reference>
<evidence type="ECO:0000313" key="2">
    <source>
        <dbReference type="RefSeq" id="XP_038849258.1"/>
    </source>
</evidence>
<dbReference type="Proteomes" id="UP000808372">
    <property type="component" value="Chromosome 5"/>
</dbReference>
<sequence length="93" mass="10087">MNYTAYYPSPPGSPNTIGYYPSPTPLPSPGGVVRMHGLAYKELLNTIQGYQSPMEALPVLSSMIGQSSSGDALMPFPPLLTKQGRHYLDLNML</sequence>
<keyword evidence="1" id="KW-1185">Reference proteome</keyword>
<gene>
    <name evidence="2" type="primary">LOC120047778</name>
</gene>
<dbReference type="KEGG" id="snh:120047778"/>
<dbReference type="AlphaFoldDB" id="A0A8U0UDZ8"/>
<proteinExistence type="predicted"/>